<protein>
    <recommendedName>
        <fullName evidence="13">Glycosyltransferase RgtA/B/C/D-like domain-containing protein</fullName>
    </recommendedName>
</protein>
<keyword evidence="7" id="KW-0256">Endoplasmic reticulum</keyword>
<keyword evidence="8 10" id="KW-1133">Transmembrane helix</keyword>
<feature type="transmembrane region" description="Helical" evidence="10">
    <location>
        <begin position="245"/>
        <end position="262"/>
    </location>
</feature>
<dbReference type="InterPro" id="IPR007315">
    <property type="entry name" value="PIG-V/Gpi18"/>
</dbReference>
<feature type="transmembrane region" description="Helical" evidence="10">
    <location>
        <begin position="129"/>
        <end position="151"/>
    </location>
</feature>
<dbReference type="GO" id="GO:0004376">
    <property type="term" value="F:GPI mannosyltransferase activity"/>
    <property type="evidence" value="ECO:0007669"/>
    <property type="project" value="InterPro"/>
</dbReference>
<dbReference type="EMBL" id="QJVJ01000022">
    <property type="protein sequence ID" value="PYI50174.1"/>
    <property type="molecule type" value="Genomic_DNA"/>
</dbReference>
<dbReference type="PANTHER" id="PTHR12468">
    <property type="entry name" value="GPI MANNOSYLTRANSFERASE 2"/>
    <property type="match status" value="1"/>
</dbReference>
<comment type="caution">
    <text evidence="11">The sequence shown here is derived from an EMBL/GenBank/DDBJ whole genome shotgun (WGS) entry which is preliminary data.</text>
</comment>
<dbReference type="UniPathway" id="UPA00196"/>
<feature type="transmembrane region" description="Helical" evidence="10">
    <location>
        <begin position="12"/>
        <end position="32"/>
    </location>
</feature>
<comment type="subcellular location">
    <subcellularLocation>
        <location evidence="1">Endoplasmic reticulum membrane</location>
        <topology evidence="1">Multi-pass membrane protein</topology>
    </subcellularLocation>
</comment>
<feature type="transmembrane region" description="Helical" evidence="10">
    <location>
        <begin position="342"/>
        <end position="357"/>
    </location>
</feature>
<dbReference type="GO" id="GO:0031501">
    <property type="term" value="C:mannosyltransferase complex"/>
    <property type="evidence" value="ECO:0007669"/>
    <property type="project" value="TreeGrafter"/>
</dbReference>
<evidence type="ECO:0008006" key="13">
    <source>
        <dbReference type="Google" id="ProtNLM"/>
    </source>
</evidence>
<accession>A0A2V5JY38</accession>
<reference evidence="11 12" key="1">
    <citation type="submission" date="2018-05" db="EMBL/GenBank/DDBJ databases">
        <title>Paenibacillus flagellatus sp. nov., isolated from selenium mineral soil.</title>
        <authorList>
            <person name="Dai X."/>
        </authorList>
    </citation>
    <scope>NUCLEOTIDE SEQUENCE [LARGE SCALE GENOMIC DNA]</scope>
    <source>
        <strain evidence="11 12">DXL2</strain>
    </source>
</reference>
<proteinExistence type="predicted"/>
<keyword evidence="4" id="KW-0328">Glycosyltransferase</keyword>
<gene>
    <name evidence="11" type="ORF">DLM86_30850</name>
</gene>
<feature type="transmembrane region" description="Helical" evidence="10">
    <location>
        <begin position="202"/>
        <end position="233"/>
    </location>
</feature>
<evidence type="ECO:0000256" key="6">
    <source>
        <dbReference type="ARBA" id="ARBA00022692"/>
    </source>
</evidence>
<keyword evidence="12" id="KW-1185">Reference proteome</keyword>
<evidence type="ECO:0000256" key="10">
    <source>
        <dbReference type="SAM" id="Phobius"/>
    </source>
</evidence>
<keyword evidence="6 10" id="KW-0812">Transmembrane</keyword>
<feature type="transmembrane region" description="Helical" evidence="10">
    <location>
        <begin position="104"/>
        <end position="123"/>
    </location>
</feature>
<dbReference type="AlphaFoldDB" id="A0A2V5JY38"/>
<dbReference type="Proteomes" id="UP000247476">
    <property type="component" value="Unassembled WGS sequence"/>
</dbReference>
<dbReference type="RefSeq" id="WP_110843961.1">
    <property type="nucleotide sequence ID" value="NZ_QJVJ01000022.1"/>
</dbReference>
<evidence type="ECO:0000256" key="7">
    <source>
        <dbReference type="ARBA" id="ARBA00022824"/>
    </source>
</evidence>
<evidence type="ECO:0000256" key="1">
    <source>
        <dbReference type="ARBA" id="ARBA00004477"/>
    </source>
</evidence>
<keyword evidence="5" id="KW-0808">Transferase</keyword>
<evidence type="ECO:0000256" key="4">
    <source>
        <dbReference type="ARBA" id="ARBA00022676"/>
    </source>
</evidence>
<feature type="transmembrane region" description="Helical" evidence="10">
    <location>
        <begin position="393"/>
        <end position="415"/>
    </location>
</feature>
<keyword evidence="9 10" id="KW-0472">Membrane</keyword>
<evidence type="ECO:0000256" key="8">
    <source>
        <dbReference type="ARBA" id="ARBA00022989"/>
    </source>
</evidence>
<keyword evidence="3" id="KW-0337">GPI-anchor biosynthesis</keyword>
<feature type="transmembrane region" description="Helical" evidence="10">
    <location>
        <begin position="311"/>
        <end position="330"/>
    </location>
</feature>
<evidence type="ECO:0000256" key="5">
    <source>
        <dbReference type="ARBA" id="ARBA00022679"/>
    </source>
</evidence>
<dbReference type="GO" id="GO:0000009">
    <property type="term" value="F:alpha-1,6-mannosyltransferase activity"/>
    <property type="evidence" value="ECO:0007669"/>
    <property type="project" value="InterPro"/>
</dbReference>
<dbReference type="GO" id="GO:0016020">
    <property type="term" value="C:membrane"/>
    <property type="evidence" value="ECO:0007669"/>
    <property type="project" value="GOC"/>
</dbReference>
<dbReference type="OrthoDB" id="2379640at2"/>
<comment type="pathway">
    <text evidence="2">Glycolipid biosynthesis; glycosylphosphatidylinositol-anchor biosynthesis.</text>
</comment>
<organism evidence="11 12">
    <name type="scientific">Paenibacillus flagellatus</name>
    <dbReference type="NCBI Taxonomy" id="2211139"/>
    <lineage>
        <taxon>Bacteria</taxon>
        <taxon>Bacillati</taxon>
        <taxon>Bacillota</taxon>
        <taxon>Bacilli</taxon>
        <taxon>Bacillales</taxon>
        <taxon>Paenibacillaceae</taxon>
        <taxon>Paenibacillus</taxon>
    </lineage>
</organism>
<evidence type="ECO:0000313" key="11">
    <source>
        <dbReference type="EMBL" id="PYI50174.1"/>
    </source>
</evidence>
<sequence length="417" mass="47838">MNAKMTRQAVWSIILLIAISRAVMVLTGYMGMNLFASYTEAPTYEQRAPGVVPDYSMNVPTDLADTRKPKLTDFVKFDSFAYLKIATRGYDAYRIDEPHPPANWVFFPLYPLLIFALGQVVGLGLLEPAVVGMIVSNACLAAAFFYIYRFAMGQGLSEGQSRSVLVLMLAYPTSLFYSLPYTESLFLLLSAASLYYATNKRYALAFMAASLSTVTRVPGFINLFFVVGSVLLNEGFRWNRRYWRWGLYAVLSLVPMGLYLLYMKRLTGDYLAPFHEQSLSWYRFTAAPFANYVHYFEKPYFMAPGGWDNGFIAFIVSTLVFAVYLLYLILGGKPFWRSSKQWLLWVYGALLIVIPFSSQPWYLASVVRYMMVCIPLFLYVIKLTEKRDHVRFAILWVFLFLNAITTIAFFNDYYFMA</sequence>
<evidence type="ECO:0000256" key="9">
    <source>
        <dbReference type="ARBA" id="ARBA00023136"/>
    </source>
</evidence>
<dbReference type="PANTHER" id="PTHR12468:SF2">
    <property type="entry name" value="GPI MANNOSYLTRANSFERASE 2"/>
    <property type="match status" value="1"/>
</dbReference>
<evidence type="ECO:0000256" key="2">
    <source>
        <dbReference type="ARBA" id="ARBA00004687"/>
    </source>
</evidence>
<dbReference type="GO" id="GO:0006506">
    <property type="term" value="P:GPI anchor biosynthetic process"/>
    <property type="evidence" value="ECO:0007669"/>
    <property type="project" value="UniProtKB-UniPathway"/>
</dbReference>
<name>A0A2V5JY38_9BACL</name>
<evidence type="ECO:0000256" key="3">
    <source>
        <dbReference type="ARBA" id="ARBA00022502"/>
    </source>
</evidence>
<feature type="transmembrane region" description="Helical" evidence="10">
    <location>
        <begin position="363"/>
        <end position="381"/>
    </location>
</feature>
<evidence type="ECO:0000313" key="12">
    <source>
        <dbReference type="Proteomes" id="UP000247476"/>
    </source>
</evidence>